<dbReference type="EMBL" id="CP021474">
    <property type="protein sequence ID" value="ARW19500.1"/>
    <property type="molecule type" value="Genomic_DNA"/>
</dbReference>
<dbReference type="PRINTS" id="PR00050">
    <property type="entry name" value="COLDSHOCK"/>
</dbReference>
<name>A0A1Y0VMZ0_PEDPE</name>
<dbReference type="Proteomes" id="UP000472573">
    <property type="component" value="Unassembled WGS sequence"/>
</dbReference>
<dbReference type="EMBL" id="JADOFV010000001">
    <property type="protein sequence ID" value="MBF7126261.1"/>
    <property type="molecule type" value="Genomic_DNA"/>
</dbReference>
<dbReference type="InterPro" id="IPR012340">
    <property type="entry name" value="NA-bd_OB-fold"/>
</dbReference>
<evidence type="ECO:0000256" key="1">
    <source>
        <dbReference type="ARBA" id="ARBA00004496"/>
    </source>
</evidence>
<dbReference type="Gene3D" id="2.40.50.140">
    <property type="entry name" value="Nucleic acid-binding proteins"/>
    <property type="match status" value="1"/>
</dbReference>
<reference evidence="6" key="5">
    <citation type="submission" date="2020-11" db="EMBL/GenBank/DDBJ databases">
        <title>Antibiotic susceptibility profiles of Pediococcus pentosaceus from various origins and their implications for the safety assessment of strains with food-technology applications.</title>
        <authorList>
            <person name="Shani N."/>
            <person name="Oberhaensli S."/>
            <person name="Arias E."/>
        </authorList>
    </citation>
    <scope>NUCLEOTIDE SEQUENCE</scope>
    <source>
        <strain evidence="7">FAM 19164</strain>
        <strain evidence="6">FAM 24207</strain>
    </source>
</reference>
<feature type="domain" description="CSD" evidence="3">
    <location>
        <begin position="1"/>
        <end position="65"/>
    </location>
</feature>
<reference evidence="9" key="4">
    <citation type="submission" date="2020-03" db="EMBL/GenBank/DDBJ databases">
        <title>SpeciesPrimer: A bioinformatics pipeline dedicated to the design of qPCR primers for the quantification of bacterial species.</title>
        <authorList>
            <person name="Dreier M."/>
            <person name="Berthoud H."/>
            <person name="Shani N."/>
            <person name="Wechsler D."/>
            <person name="Junier P."/>
        </authorList>
    </citation>
    <scope>NUCLEOTIDE SEQUENCE [LARGE SCALE GENOMIC DNA]</scope>
    <source>
        <strain evidence="9">FAM13073</strain>
    </source>
</reference>
<dbReference type="InterPro" id="IPR050181">
    <property type="entry name" value="Cold_shock_domain"/>
</dbReference>
<evidence type="ECO:0000313" key="9">
    <source>
        <dbReference type="Proteomes" id="UP000472573"/>
    </source>
</evidence>
<dbReference type="AlphaFoldDB" id="A0A1Y0VMZ0"/>
<evidence type="ECO:0000313" key="8">
    <source>
        <dbReference type="Proteomes" id="UP000196118"/>
    </source>
</evidence>
<dbReference type="RefSeq" id="WP_011673536.1">
    <property type="nucleotide sequence ID" value="NZ_CAKMBP010000001.1"/>
</dbReference>
<sequence>METGTVESFDKEKGYGFIETASGDKVFAHYTVIQSEDYKTLEVGEKVKLMLADGPKGLIAVKVFREEVE</sequence>
<dbReference type="GeneID" id="33062204"/>
<dbReference type="Proteomes" id="UP001194632">
    <property type="component" value="Unassembled WGS sequence"/>
</dbReference>
<reference evidence="4 8" key="1">
    <citation type="submission" date="2017-05" db="EMBL/GenBank/DDBJ databases">
        <title>Genome sequence of Pediococcus pentosaceus strain SRCM100892.</title>
        <authorList>
            <person name="Cho S.H."/>
        </authorList>
    </citation>
    <scope>NUCLEOTIDE SEQUENCE [LARGE SCALE GENOMIC DNA]</scope>
    <source>
        <strain evidence="4 8">SRCM100892</strain>
    </source>
</reference>
<reference evidence="5" key="2">
    <citation type="submission" date="2019-10" db="EMBL/GenBank/DDBJ databases">
        <authorList>
            <person name="Irmler S."/>
            <person name="Berthoud H."/>
            <person name="Roetschi A."/>
            <person name="Arias E."/>
            <person name="Shani N."/>
            <person name="Wuethrich D."/>
            <person name="Bruggmann R."/>
        </authorList>
    </citation>
    <scope>NUCLEOTIDE SEQUENCE</scope>
    <source>
        <strain evidence="5">FAM13073</strain>
    </source>
</reference>
<gene>
    <name evidence="5" type="ORF">GBO79_02800</name>
    <name evidence="6" type="ORF">ITQ90_07645</name>
    <name evidence="7" type="ORF">ITQ97_00215</name>
    <name evidence="4" type="ORF">S100892_00926</name>
</gene>
<dbReference type="GO" id="GO:0005737">
    <property type="term" value="C:cytoplasm"/>
    <property type="evidence" value="ECO:0007669"/>
    <property type="project" value="UniProtKB-SubCell"/>
</dbReference>
<evidence type="ECO:0000313" key="4">
    <source>
        <dbReference type="EMBL" id="ARW19500.1"/>
    </source>
</evidence>
<dbReference type="PROSITE" id="PS51857">
    <property type="entry name" value="CSD_2"/>
    <property type="match status" value="1"/>
</dbReference>
<keyword evidence="2" id="KW-0963">Cytoplasm</keyword>
<evidence type="ECO:0000313" key="7">
    <source>
        <dbReference type="EMBL" id="MBF7126261.1"/>
    </source>
</evidence>
<dbReference type="SMART" id="SM00357">
    <property type="entry name" value="CSP"/>
    <property type="match status" value="1"/>
</dbReference>
<dbReference type="InterPro" id="IPR011129">
    <property type="entry name" value="CSD"/>
</dbReference>
<dbReference type="Pfam" id="PF00313">
    <property type="entry name" value="CSD"/>
    <property type="match status" value="1"/>
</dbReference>
<dbReference type="PANTHER" id="PTHR11544">
    <property type="entry name" value="COLD SHOCK DOMAIN CONTAINING PROTEINS"/>
    <property type="match status" value="1"/>
</dbReference>
<dbReference type="EMBL" id="WENB01000001">
    <property type="protein sequence ID" value="KAF0415269.1"/>
    <property type="molecule type" value="Genomic_DNA"/>
</dbReference>
<dbReference type="InterPro" id="IPR012156">
    <property type="entry name" value="Cold_shock_CspA"/>
</dbReference>
<reference evidence="5" key="3">
    <citation type="submission" date="2019-12" db="EMBL/GenBank/DDBJ databases">
        <title>SpeciesPrimer: A bioinformatics pipeline dedicated to the design of qPCR primers for the quantification of bacterial species.</title>
        <authorList>
            <person name="Dreier M."/>
            <person name="Berthoud H."/>
            <person name="Shani N."/>
            <person name="Wechsler D."/>
            <person name="Junier P."/>
        </authorList>
    </citation>
    <scope>NUCLEOTIDE SEQUENCE</scope>
    <source>
        <strain evidence="5">FAM13073</strain>
    </source>
</reference>
<dbReference type="Proteomes" id="UP000196118">
    <property type="component" value="Chromosome"/>
</dbReference>
<evidence type="ECO:0000313" key="5">
    <source>
        <dbReference type="EMBL" id="KAF0415269.1"/>
    </source>
</evidence>
<organism evidence="4 8">
    <name type="scientific">Pediococcus pentosaceus</name>
    <dbReference type="NCBI Taxonomy" id="1255"/>
    <lineage>
        <taxon>Bacteria</taxon>
        <taxon>Bacillati</taxon>
        <taxon>Bacillota</taxon>
        <taxon>Bacilli</taxon>
        <taxon>Lactobacillales</taxon>
        <taxon>Lactobacillaceae</taxon>
        <taxon>Pediococcus</taxon>
    </lineage>
</organism>
<evidence type="ECO:0000313" key="6">
    <source>
        <dbReference type="EMBL" id="MBF7115349.1"/>
    </source>
</evidence>
<accession>A0A1Y0VMZ0</accession>
<dbReference type="OMA" id="VQMDGYK"/>
<dbReference type="EMBL" id="JADOFP010000005">
    <property type="protein sequence ID" value="MBF7115349.1"/>
    <property type="molecule type" value="Genomic_DNA"/>
</dbReference>
<protein>
    <submittedName>
        <fullName evidence="6">Cold shock domain-containing protein</fullName>
    </submittedName>
    <submittedName>
        <fullName evidence="4">Cold shock protein CapB</fullName>
    </submittedName>
    <submittedName>
        <fullName evidence="5">Cold-shock protein</fullName>
    </submittedName>
</protein>
<evidence type="ECO:0000256" key="2">
    <source>
        <dbReference type="ARBA" id="ARBA00022490"/>
    </source>
</evidence>
<dbReference type="PIRSF" id="PIRSF002599">
    <property type="entry name" value="Cold_shock_A"/>
    <property type="match status" value="1"/>
</dbReference>
<dbReference type="SUPFAM" id="SSF50249">
    <property type="entry name" value="Nucleic acid-binding proteins"/>
    <property type="match status" value="1"/>
</dbReference>
<keyword evidence="9" id="KW-1185">Reference proteome</keyword>
<comment type="subcellular location">
    <subcellularLocation>
        <location evidence="1">Cytoplasm</location>
    </subcellularLocation>
</comment>
<evidence type="ECO:0000259" key="3">
    <source>
        <dbReference type="PROSITE" id="PS51857"/>
    </source>
</evidence>
<proteinExistence type="predicted"/>
<dbReference type="Proteomes" id="UP000743107">
    <property type="component" value="Unassembled WGS sequence"/>
</dbReference>
<dbReference type="GO" id="GO:0003676">
    <property type="term" value="F:nucleic acid binding"/>
    <property type="evidence" value="ECO:0007669"/>
    <property type="project" value="InterPro"/>
</dbReference>
<dbReference type="InterPro" id="IPR002059">
    <property type="entry name" value="CSP_DNA-bd"/>
</dbReference>